<evidence type="ECO:0000313" key="2">
    <source>
        <dbReference type="Proteomes" id="UP000552864"/>
    </source>
</evidence>
<reference evidence="1 2" key="1">
    <citation type="submission" date="2020-04" db="EMBL/GenBank/DDBJ databases">
        <authorList>
            <person name="Yin C."/>
        </authorList>
    </citation>
    <scope>NUCLEOTIDE SEQUENCE [LARGE SCALE GENOMIC DNA]</scope>
    <source>
        <strain evidence="1 2">Ak56</strain>
    </source>
</reference>
<accession>A0A847SE10</accession>
<organism evidence="1 2">
    <name type="scientific">Chitinophaga eiseniae</name>
    <dbReference type="NCBI Taxonomy" id="634771"/>
    <lineage>
        <taxon>Bacteria</taxon>
        <taxon>Pseudomonadati</taxon>
        <taxon>Bacteroidota</taxon>
        <taxon>Chitinophagia</taxon>
        <taxon>Chitinophagales</taxon>
        <taxon>Chitinophagaceae</taxon>
        <taxon>Chitinophaga</taxon>
    </lineage>
</organism>
<dbReference type="Proteomes" id="UP000552864">
    <property type="component" value="Unassembled WGS sequence"/>
</dbReference>
<comment type="caution">
    <text evidence="1">The sequence shown here is derived from an EMBL/GenBank/DDBJ whole genome shotgun (WGS) entry which is preliminary data.</text>
</comment>
<evidence type="ECO:0000313" key="1">
    <source>
        <dbReference type="EMBL" id="NLR78003.1"/>
    </source>
</evidence>
<sequence length="67" mass="7844">MNKSVGDQRTKWLVKKSQDYRNDFLNTDRDICTFCRNSLLNERGFSNPGSFATWAFNQFIMNVLLCS</sequence>
<name>A0A847SE10_9BACT</name>
<proteinExistence type="predicted"/>
<dbReference type="RefSeq" id="WP_168737358.1">
    <property type="nucleotide sequence ID" value="NZ_JABAHZ010000001.1"/>
</dbReference>
<gene>
    <name evidence="1" type="ORF">HGH91_05170</name>
</gene>
<protein>
    <submittedName>
        <fullName evidence="1">Uncharacterized protein</fullName>
    </submittedName>
</protein>
<keyword evidence="2" id="KW-1185">Reference proteome</keyword>
<dbReference type="EMBL" id="JABAHZ010000001">
    <property type="protein sequence ID" value="NLR78003.1"/>
    <property type="molecule type" value="Genomic_DNA"/>
</dbReference>
<dbReference type="AlphaFoldDB" id="A0A847SE10"/>